<feature type="repeat" description="WD" evidence="7">
    <location>
        <begin position="80"/>
        <end position="122"/>
    </location>
</feature>
<name>A0A914BB65_PATMI</name>
<dbReference type="CTD" id="14"/>
<comment type="function">
    <text evidence="5">Plays a role in angiogenesis and cell migration. In smooth muscle cell migration, may act through the RhoA pathway.</text>
</comment>
<dbReference type="InterPro" id="IPR001680">
    <property type="entry name" value="WD40_rpt"/>
</dbReference>
<comment type="subcellular location">
    <subcellularLocation>
        <location evidence="1">Cytoplasm</location>
    </subcellularLocation>
</comment>
<dbReference type="InterPro" id="IPR015943">
    <property type="entry name" value="WD40/YVTN_repeat-like_dom_sf"/>
</dbReference>
<dbReference type="SUPFAM" id="SSF50978">
    <property type="entry name" value="WD40 repeat-like"/>
    <property type="match status" value="1"/>
</dbReference>
<dbReference type="FunFam" id="2.130.10.10:FF:000074">
    <property type="entry name" value="Angio-associated migratory cell protein-like protein"/>
    <property type="match status" value="1"/>
</dbReference>
<keyword evidence="2" id="KW-0963">Cytoplasm</keyword>
<evidence type="ECO:0000313" key="9">
    <source>
        <dbReference type="EnsemblMetazoa" id="XP_038073301.1"/>
    </source>
</evidence>
<feature type="repeat" description="WD" evidence="7">
    <location>
        <begin position="383"/>
        <end position="421"/>
    </location>
</feature>
<dbReference type="InterPro" id="IPR036322">
    <property type="entry name" value="WD40_repeat_dom_sf"/>
</dbReference>
<evidence type="ECO:0000256" key="5">
    <source>
        <dbReference type="ARBA" id="ARBA00059273"/>
    </source>
</evidence>
<dbReference type="OrthoDB" id="10261640at2759"/>
<keyword evidence="3 7" id="KW-0853">WD repeat</keyword>
<dbReference type="PROSITE" id="PS50082">
    <property type="entry name" value="WD_REPEATS_2"/>
    <property type="match status" value="6"/>
</dbReference>
<dbReference type="Proteomes" id="UP000887568">
    <property type="component" value="Unplaced"/>
</dbReference>
<protein>
    <recommendedName>
        <fullName evidence="6">Angio-associated migratory cell protein</fullName>
    </recommendedName>
</protein>
<dbReference type="InterPro" id="IPR019775">
    <property type="entry name" value="WD40_repeat_CS"/>
</dbReference>
<reference evidence="9" key="1">
    <citation type="submission" date="2022-11" db="UniProtKB">
        <authorList>
            <consortium name="EnsemblMetazoa"/>
        </authorList>
    </citation>
    <scope>IDENTIFICATION</scope>
</reference>
<feature type="repeat" description="WD" evidence="7">
    <location>
        <begin position="249"/>
        <end position="290"/>
    </location>
</feature>
<dbReference type="PROSITE" id="PS00678">
    <property type="entry name" value="WD_REPEATS_1"/>
    <property type="match status" value="1"/>
</dbReference>
<evidence type="ECO:0000256" key="3">
    <source>
        <dbReference type="ARBA" id="ARBA00022574"/>
    </source>
</evidence>
<dbReference type="PANTHER" id="PTHR19857">
    <property type="entry name" value="MITOCHONDRIAL DIVISION PROTEIN 1-RELATED"/>
    <property type="match status" value="1"/>
</dbReference>
<sequence length="421" mass="45018">MDPDGDSDGGFEDAAAEDMAEVVDLNEADGEYVIDDMGDMDSEGFDGDGDEEGDDENEDEAEGMDAPAEDELEDDADFVYDKHTASVFCCDLEPTKGALAVTGSEDDKAYVWKIGDGQPVLECSGHKDSVACVGFSHDGSLVVSGDMSGLIKVWKVDTQEEIWSFECSDLEWLTWHHSSHVLFGGTSEGQIWMWKVPSGDCKTLQGHGCQTTCGKIFADGKRCCAGYEDGTVKIWDLKETTALHTFKGNTGHSSGVTSLDCHSNNIVVLTGSVDGTAKVLNSNNAKVLATFSAGNVKPEIGDSNSVEAVGLCQSQSLAAVGSLNGILGVWDIPTQKRRHCCQLEAGIVRLRWDPSGTPTIFTAGLDGRVCLWDARSGESVASWTGHRGEILDMAISNDGNTIVTASGDTSCRVFSLQRPER</sequence>
<accession>A0A914BB65</accession>
<evidence type="ECO:0000256" key="6">
    <source>
        <dbReference type="ARBA" id="ARBA00072425"/>
    </source>
</evidence>
<dbReference type="GeneID" id="119741569"/>
<evidence type="ECO:0000256" key="2">
    <source>
        <dbReference type="ARBA" id="ARBA00022490"/>
    </source>
</evidence>
<dbReference type="InterPro" id="IPR051179">
    <property type="entry name" value="WD_repeat_multifunction"/>
</dbReference>
<keyword evidence="10" id="KW-1185">Reference proteome</keyword>
<dbReference type="OMA" id="GPDEVMW"/>
<dbReference type="GO" id="GO:0005737">
    <property type="term" value="C:cytoplasm"/>
    <property type="evidence" value="ECO:0007669"/>
    <property type="project" value="UniProtKB-SubCell"/>
</dbReference>
<dbReference type="PANTHER" id="PTHR19857:SF8">
    <property type="entry name" value="ANGIO-ASSOCIATED MIGRATORY CELL PROTEIN"/>
    <property type="match status" value="1"/>
</dbReference>
<dbReference type="Pfam" id="PF00400">
    <property type="entry name" value="WD40"/>
    <property type="match status" value="6"/>
</dbReference>
<evidence type="ECO:0000313" key="10">
    <source>
        <dbReference type="Proteomes" id="UP000887568"/>
    </source>
</evidence>
<keyword evidence="4" id="KW-0677">Repeat</keyword>
<feature type="repeat" description="WD" evidence="7">
    <location>
        <begin position="123"/>
        <end position="164"/>
    </location>
</feature>
<organism evidence="9 10">
    <name type="scientific">Patiria miniata</name>
    <name type="common">Bat star</name>
    <name type="synonym">Asterina miniata</name>
    <dbReference type="NCBI Taxonomy" id="46514"/>
    <lineage>
        <taxon>Eukaryota</taxon>
        <taxon>Metazoa</taxon>
        <taxon>Echinodermata</taxon>
        <taxon>Eleutherozoa</taxon>
        <taxon>Asterozoa</taxon>
        <taxon>Asteroidea</taxon>
        <taxon>Valvatacea</taxon>
        <taxon>Valvatida</taxon>
        <taxon>Asterinidae</taxon>
        <taxon>Patiria</taxon>
    </lineage>
</organism>
<dbReference type="RefSeq" id="XP_038073301.1">
    <property type="nucleotide sequence ID" value="XM_038217373.1"/>
</dbReference>
<dbReference type="Gene3D" id="2.130.10.10">
    <property type="entry name" value="YVTN repeat-like/Quinoprotein amine dehydrogenase"/>
    <property type="match status" value="1"/>
</dbReference>
<feature type="repeat" description="WD" evidence="7">
    <location>
        <begin position="347"/>
        <end position="382"/>
    </location>
</feature>
<evidence type="ECO:0000256" key="4">
    <source>
        <dbReference type="ARBA" id="ARBA00022737"/>
    </source>
</evidence>
<evidence type="ECO:0000256" key="1">
    <source>
        <dbReference type="ARBA" id="ARBA00004496"/>
    </source>
</evidence>
<dbReference type="AlphaFoldDB" id="A0A914BB65"/>
<dbReference type="EnsemblMetazoa" id="XM_038217373.1">
    <property type="protein sequence ID" value="XP_038073301.1"/>
    <property type="gene ID" value="LOC119741569"/>
</dbReference>
<proteinExistence type="predicted"/>
<evidence type="ECO:0000256" key="8">
    <source>
        <dbReference type="SAM" id="MobiDB-lite"/>
    </source>
</evidence>
<evidence type="ECO:0000256" key="7">
    <source>
        <dbReference type="PROSITE-ProRule" id="PRU00221"/>
    </source>
</evidence>
<feature type="region of interest" description="Disordered" evidence="8">
    <location>
        <begin position="1"/>
        <end position="67"/>
    </location>
</feature>
<dbReference type="CDD" id="cd00200">
    <property type="entry name" value="WD40"/>
    <property type="match status" value="1"/>
</dbReference>
<dbReference type="PROSITE" id="PS50294">
    <property type="entry name" value="WD_REPEATS_REGION"/>
    <property type="match status" value="2"/>
</dbReference>
<feature type="repeat" description="WD" evidence="7">
    <location>
        <begin position="204"/>
        <end position="245"/>
    </location>
</feature>
<dbReference type="SMART" id="SM00320">
    <property type="entry name" value="WD40"/>
    <property type="match status" value="8"/>
</dbReference>